<sequence>MGSTILKEVKDHIQIIILNRPEKKNAFNREMIEAWVKSLQEAQEDDNVHVVVVTGAGDAFCSGGDVGGMTPNQTPLDNKNKLWKNIHRVPLTLKTMDKPVIAAINGPAVGAGLDMALMADIRFMVDSTKVSEGYVKVGLVPGDGGAYFLPKIVGEAKAYELLWTGKFISADEALRLGLVNHVYPQEEFMEKTLEFAKQIAYGPQIAMRMMKRAVQQSRNMELEHALDLISSHYAIIKETEDHKEGVSAFLNKRKPNFKGR</sequence>
<evidence type="ECO:0000256" key="3">
    <source>
        <dbReference type="RuleBase" id="RU003707"/>
    </source>
</evidence>
<comment type="caution">
    <text evidence="4">The sequence shown here is derived from an EMBL/GenBank/DDBJ whole genome shotgun (WGS) entry which is preliminary data.</text>
</comment>
<comment type="similarity">
    <text evidence="1 3">Belongs to the enoyl-CoA hydratase/isomerase family.</text>
</comment>
<accession>A0A2U1JS54</accession>
<dbReference type="InterPro" id="IPR018376">
    <property type="entry name" value="Enoyl-CoA_hyd/isom_CS"/>
</dbReference>
<evidence type="ECO:0000313" key="5">
    <source>
        <dbReference type="Proteomes" id="UP000245998"/>
    </source>
</evidence>
<dbReference type="FunFam" id="1.10.12.10:FF:000001">
    <property type="entry name" value="Probable enoyl-CoA hydratase, mitochondrial"/>
    <property type="match status" value="1"/>
</dbReference>
<dbReference type="InterPro" id="IPR001753">
    <property type="entry name" value="Enoyl-CoA_hydra/iso"/>
</dbReference>
<dbReference type="PROSITE" id="PS00166">
    <property type="entry name" value="ENOYL_COA_HYDRATASE"/>
    <property type="match status" value="1"/>
</dbReference>
<dbReference type="Gene3D" id="1.10.12.10">
    <property type="entry name" value="Lyase 2-enoyl-coa Hydratase, Chain A, domain 2"/>
    <property type="match status" value="1"/>
</dbReference>
<dbReference type="Gene3D" id="3.90.226.10">
    <property type="entry name" value="2-enoyl-CoA Hydratase, Chain A, domain 1"/>
    <property type="match status" value="1"/>
</dbReference>
<dbReference type="CDD" id="cd06558">
    <property type="entry name" value="crotonase-like"/>
    <property type="match status" value="1"/>
</dbReference>
<dbReference type="SUPFAM" id="SSF52096">
    <property type="entry name" value="ClpP/crotonase"/>
    <property type="match status" value="1"/>
</dbReference>
<dbReference type="OrthoDB" id="9775794at2"/>
<dbReference type="InterPro" id="IPR014748">
    <property type="entry name" value="Enoyl-CoA_hydra_C"/>
</dbReference>
<dbReference type="AlphaFoldDB" id="A0A2U1JS54"/>
<organism evidence="4 5">
    <name type="scientific">Pueribacillus theae</name>
    <dbReference type="NCBI Taxonomy" id="2171751"/>
    <lineage>
        <taxon>Bacteria</taxon>
        <taxon>Bacillati</taxon>
        <taxon>Bacillota</taxon>
        <taxon>Bacilli</taxon>
        <taxon>Bacillales</taxon>
        <taxon>Bacillaceae</taxon>
        <taxon>Pueribacillus</taxon>
    </lineage>
</organism>
<gene>
    <name evidence="4" type="ORF">DCC39_16180</name>
</gene>
<keyword evidence="2" id="KW-0456">Lyase</keyword>
<dbReference type="GO" id="GO:0016836">
    <property type="term" value="F:hydro-lyase activity"/>
    <property type="evidence" value="ECO:0007669"/>
    <property type="project" value="UniProtKB-ARBA"/>
</dbReference>
<name>A0A2U1JS54_9BACI</name>
<evidence type="ECO:0000256" key="2">
    <source>
        <dbReference type="ARBA" id="ARBA00023239"/>
    </source>
</evidence>
<dbReference type="RefSeq" id="WP_116555944.1">
    <property type="nucleotide sequence ID" value="NZ_QCZG01000047.1"/>
</dbReference>
<dbReference type="Proteomes" id="UP000245998">
    <property type="component" value="Unassembled WGS sequence"/>
</dbReference>
<protein>
    <submittedName>
        <fullName evidence="4">Enoyl-CoA hydratase</fullName>
    </submittedName>
</protein>
<dbReference type="PANTHER" id="PTHR11941:SF54">
    <property type="entry name" value="ENOYL-COA HYDRATASE, MITOCHONDRIAL"/>
    <property type="match status" value="1"/>
</dbReference>
<dbReference type="EMBL" id="QCZG01000047">
    <property type="protein sequence ID" value="PWA07789.1"/>
    <property type="molecule type" value="Genomic_DNA"/>
</dbReference>
<reference evidence="4 5" key="1">
    <citation type="submission" date="2018-04" db="EMBL/GenBank/DDBJ databases">
        <title>Camelliibacillus theae gen. nov., sp. nov., isolated from Pu'er tea.</title>
        <authorList>
            <person name="Niu L."/>
        </authorList>
    </citation>
    <scope>NUCLEOTIDE SEQUENCE [LARGE SCALE GENOMIC DNA]</scope>
    <source>
        <strain evidence="4 5">T8</strain>
    </source>
</reference>
<dbReference type="InterPro" id="IPR029045">
    <property type="entry name" value="ClpP/crotonase-like_dom_sf"/>
</dbReference>
<dbReference type="PANTHER" id="PTHR11941">
    <property type="entry name" value="ENOYL-COA HYDRATASE-RELATED"/>
    <property type="match status" value="1"/>
</dbReference>
<keyword evidence="5" id="KW-1185">Reference proteome</keyword>
<evidence type="ECO:0000313" key="4">
    <source>
        <dbReference type="EMBL" id="PWA07789.1"/>
    </source>
</evidence>
<dbReference type="GO" id="GO:0006635">
    <property type="term" value="P:fatty acid beta-oxidation"/>
    <property type="evidence" value="ECO:0007669"/>
    <property type="project" value="TreeGrafter"/>
</dbReference>
<proteinExistence type="inferred from homology"/>
<evidence type="ECO:0000256" key="1">
    <source>
        <dbReference type="ARBA" id="ARBA00005254"/>
    </source>
</evidence>
<dbReference type="Pfam" id="PF00378">
    <property type="entry name" value="ECH_1"/>
    <property type="match status" value="1"/>
</dbReference>